<feature type="domain" description="VanZ-like" evidence="2">
    <location>
        <begin position="37"/>
        <end position="122"/>
    </location>
</feature>
<keyword evidence="1" id="KW-1133">Transmembrane helix</keyword>
<dbReference type="RefSeq" id="WP_139169006.1">
    <property type="nucleotide sequence ID" value="NZ_FNLL01000004.1"/>
</dbReference>
<evidence type="ECO:0000313" key="3">
    <source>
        <dbReference type="EMBL" id="SDU08136.1"/>
    </source>
</evidence>
<dbReference type="Pfam" id="PF04892">
    <property type="entry name" value="VanZ"/>
    <property type="match status" value="1"/>
</dbReference>
<organism evidence="3 4">
    <name type="scientific">Desulfobacula phenolica</name>
    <dbReference type="NCBI Taxonomy" id="90732"/>
    <lineage>
        <taxon>Bacteria</taxon>
        <taxon>Pseudomonadati</taxon>
        <taxon>Thermodesulfobacteriota</taxon>
        <taxon>Desulfobacteria</taxon>
        <taxon>Desulfobacterales</taxon>
        <taxon>Desulfobacteraceae</taxon>
        <taxon>Desulfobacula</taxon>
    </lineage>
</organism>
<feature type="transmembrane region" description="Helical" evidence="1">
    <location>
        <begin position="102"/>
        <end position="122"/>
    </location>
</feature>
<feature type="transmembrane region" description="Helical" evidence="1">
    <location>
        <begin position="12"/>
        <end position="34"/>
    </location>
</feature>
<dbReference type="AlphaFoldDB" id="A0A1H2FLC2"/>
<proteinExistence type="predicted"/>
<dbReference type="NCBIfam" id="NF037970">
    <property type="entry name" value="vanZ_1"/>
    <property type="match status" value="1"/>
</dbReference>
<dbReference type="PANTHER" id="PTHR28008">
    <property type="entry name" value="DOMAIN PROTEIN, PUTATIVE (AFU_ORTHOLOGUE AFUA_3G10980)-RELATED"/>
    <property type="match status" value="1"/>
</dbReference>
<keyword evidence="1" id="KW-0812">Transmembrane</keyword>
<feature type="transmembrane region" description="Helical" evidence="1">
    <location>
        <begin position="75"/>
        <end position="96"/>
    </location>
</feature>
<feature type="transmembrane region" description="Helical" evidence="1">
    <location>
        <begin position="46"/>
        <end position="63"/>
    </location>
</feature>
<keyword evidence="4" id="KW-1185">Reference proteome</keyword>
<accession>A0A1H2FLC2</accession>
<evidence type="ECO:0000313" key="4">
    <source>
        <dbReference type="Proteomes" id="UP000199608"/>
    </source>
</evidence>
<dbReference type="Proteomes" id="UP000199608">
    <property type="component" value="Unassembled WGS sequence"/>
</dbReference>
<dbReference type="PANTHER" id="PTHR28008:SF1">
    <property type="entry name" value="DOMAIN PROTEIN, PUTATIVE (AFU_ORTHOLOGUE AFUA_3G10980)-RELATED"/>
    <property type="match status" value="1"/>
</dbReference>
<sequence length="129" mass="14419">MSPFSRTLGRIVFYRLPVIMFCTLIFWQSSYPGVVSGSSFPHADKVLHFGGYAFLAILTAISLKEGKPLWSPLKIKIVTILFACFYGLSDEVHQAFVAARSASVYDFIADCAGSILGCLFYMKFLSRRK</sequence>
<dbReference type="EMBL" id="FNLL01000004">
    <property type="protein sequence ID" value="SDU08136.1"/>
    <property type="molecule type" value="Genomic_DNA"/>
</dbReference>
<name>A0A1H2FLC2_9BACT</name>
<evidence type="ECO:0000259" key="2">
    <source>
        <dbReference type="Pfam" id="PF04892"/>
    </source>
</evidence>
<keyword evidence="1" id="KW-0472">Membrane</keyword>
<dbReference type="InterPro" id="IPR006976">
    <property type="entry name" value="VanZ-like"/>
</dbReference>
<protein>
    <submittedName>
        <fullName evidence="3">VanZ like family protein</fullName>
    </submittedName>
</protein>
<evidence type="ECO:0000256" key="1">
    <source>
        <dbReference type="SAM" id="Phobius"/>
    </source>
</evidence>
<gene>
    <name evidence="3" type="ORF">SAMN04487931_104222</name>
</gene>
<reference evidence="4" key="1">
    <citation type="submission" date="2016-10" db="EMBL/GenBank/DDBJ databases">
        <authorList>
            <person name="Varghese N."/>
            <person name="Submissions S."/>
        </authorList>
    </citation>
    <scope>NUCLEOTIDE SEQUENCE [LARGE SCALE GENOMIC DNA]</scope>
    <source>
        <strain evidence="4">DSM 3384</strain>
    </source>
</reference>